<dbReference type="Proteomes" id="UP001141806">
    <property type="component" value="Unassembled WGS sequence"/>
</dbReference>
<dbReference type="Pfam" id="PF00332">
    <property type="entry name" value="Glyco_hydro_17"/>
    <property type="match status" value="1"/>
</dbReference>
<dbReference type="Gene3D" id="3.20.20.80">
    <property type="entry name" value="Glycosidases"/>
    <property type="match status" value="1"/>
</dbReference>
<name>A0A9Q0K623_9MAGN</name>
<evidence type="ECO:0000256" key="2">
    <source>
        <dbReference type="ARBA" id="ARBA00022801"/>
    </source>
</evidence>
<evidence type="ECO:0000256" key="1">
    <source>
        <dbReference type="ARBA" id="ARBA00008773"/>
    </source>
</evidence>
<accession>A0A9Q0K623</accession>
<dbReference type="OrthoDB" id="941679at2759"/>
<evidence type="ECO:0000256" key="4">
    <source>
        <dbReference type="RuleBase" id="RU004335"/>
    </source>
</evidence>
<proteinExistence type="inferred from homology"/>
<keyword evidence="6" id="KW-1185">Reference proteome</keyword>
<dbReference type="InterPro" id="IPR044965">
    <property type="entry name" value="Glyco_hydro_17_plant"/>
</dbReference>
<reference evidence="5" key="1">
    <citation type="journal article" date="2023" name="Plant J.">
        <title>The genome of the king protea, Protea cynaroides.</title>
        <authorList>
            <person name="Chang J."/>
            <person name="Duong T.A."/>
            <person name="Schoeman C."/>
            <person name="Ma X."/>
            <person name="Roodt D."/>
            <person name="Barker N."/>
            <person name="Li Z."/>
            <person name="Van de Peer Y."/>
            <person name="Mizrachi E."/>
        </authorList>
    </citation>
    <scope>NUCLEOTIDE SEQUENCE</scope>
    <source>
        <tissue evidence="5">Young leaves</tissue>
    </source>
</reference>
<organism evidence="5 6">
    <name type="scientific">Protea cynaroides</name>
    <dbReference type="NCBI Taxonomy" id="273540"/>
    <lineage>
        <taxon>Eukaryota</taxon>
        <taxon>Viridiplantae</taxon>
        <taxon>Streptophyta</taxon>
        <taxon>Embryophyta</taxon>
        <taxon>Tracheophyta</taxon>
        <taxon>Spermatophyta</taxon>
        <taxon>Magnoliopsida</taxon>
        <taxon>Proteales</taxon>
        <taxon>Proteaceae</taxon>
        <taxon>Protea</taxon>
    </lineage>
</organism>
<sequence length="121" mass="12879">MKALAAVDQLQYRPFYLANNIILITVSDKVITSTDNNLMLQLLPAMQNLQNALNSVSLGGKIKVSTVHSMGNLSQSDPPSSGMISPAYTSTLNGLLGFSMLPVFPSPLIHTLSLPIKAIPG</sequence>
<dbReference type="InterPro" id="IPR017853">
    <property type="entry name" value="GH"/>
</dbReference>
<evidence type="ECO:0000313" key="6">
    <source>
        <dbReference type="Proteomes" id="UP001141806"/>
    </source>
</evidence>
<dbReference type="SUPFAM" id="SSF51445">
    <property type="entry name" value="(Trans)glycosidases"/>
    <property type="match status" value="1"/>
</dbReference>
<dbReference type="InterPro" id="IPR000490">
    <property type="entry name" value="Glyco_hydro_17"/>
</dbReference>
<evidence type="ECO:0000313" key="5">
    <source>
        <dbReference type="EMBL" id="KAJ4962763.1"/>
    </source>
</evidence>
<gene>
    <name evidence="5" type="ORF">NE237_022702</name>
</gene>
<keyword evidence="2" id="KW-0378">Hydrolase</keyword>
<comment type="caution">
    <text evidence="5">The sequence shown here is derived from an EMBL/GenBank/DDBJ whole genome shotgun (WGS) entry which is preliminary data.</text>
</comment>
<dbReference type="EMBL" id="JAMYWD010000008">
    <property type="protein sequence ID" value="KAJ4962763.1"/>
    <property type="molecule type" value="Genomic_DNA"/>
</dbReference>
<evidence type="ECO:0000256" key="3">
    <source>
        <dbReference type="ARBA" id="ARBA00023295"/>
    </source>
</evidence>
<comment type="similarity">
    <text evidence="1 4">Belongs to the glycosyl hydrolase 17 family.</text>
</comment>
<keyword evidence="3" id="KW-0326">Glycosidase</keyword>
<protein>
    <submittedName>
        <fullName evidence="5">Uncharacterized protein</fullName>
    </submittedName>
</protein>
<dbReference type="AlphaFoldDB" id="A0A9Q0K623"/>
<dbReference type="GO" id="GO:0004553">
    <property type="term" value="F:hydrolase activity, hydrolyzing O-glycosyl compounds"/>
    <property type="evidence" value="ECO:0007669"/>
    <property type="project" value="InterPro"/>
</dbReference>
<dbReference type="PANTHER" id="PTHR32227">
    <property type="entry name" value="GLUCAN ENDO-1,3-BETA-GLUCOSIDASE BG1-RELATED-RELATED"/>
    <property type="match status" value="1"/>
</dbReference>
<dbReference type="GO" id="GO:0005975">
    <property type="term" value="P:carbohydrate metabolic process"/>
    <property type="evidence" value="ECO:0007669"/>
    <property type="project" value="InterPro"/>
</dbReference>